<dbReference type="HAMAP" id="MF_00006">
    <property type="entry name" value="Arg_succ_lyase"/>
    <property type="match status" value="1"/>
</dbReference>
<dbReference type="Gene3D" id="1.10.275.10">
    <property type="entry name" value="Fumarase/aspartase (N-terminal domain)"/>
    <property type="match status" value="1"/>
</dbReference>
<evidence type="ECO:0000256" key="7">
    <source>
        <dbReference type="HAMAP-Rule" id="MF_00006"/>
    </source>
</evidence>
<comment type="similarity">
    <text evidence="7">Belongs to the lyase 1 family. Argininosuccinate lyase subfamily.</text>
</comment>
<proteinExistence type="inferred from homology"/>
<dbReference type="Gene3D" id="1.20.200.10">
    <property type="entry name" value="Fumarase/aspartase (Central domain)"/>
    <property type="match status" value="1"/>
</dbReference>
<dbReference type="InterPro" id="IPR020557">
    <property type="entry name" value="Fumarate_lyase_CS"/>
</dbReference>
<organism evidence="10 11">
    <name type="scientific">Lichenicola cladoniae</name>
    <dbReference type="NCBI Taxonomy" id="1484109"/>
    <lineage>
        <taxon>Bacteria</taxon>
        <taxon>Pseudomonadati</taxon>
        <taxon>Pseudomonadota</taxon>
        <taxon>Alphaproteobacteria</taxon>
        <taxon>Acetobacterales</taxon>
        <taxon>Acetobacteraceae</taxon>
        <taxon>Lichenicola</taxon>
    </lineage>
</organism>
<dbReference type="KEGG" id="lck:HN018_14210"/>
<dbReference type="InterPro" id="IPR029419">
    <property type="entry name" value="Arg_succ_lyase_C"/>
</dbReference>
<dbReference type="PRINTS" id="PR00149">
    <property type="entry name" value="FUMRATELYASE"/>
</dbReference>
<dbReference type="PRINTS" id="PR00145">
    <property type="entry name" value="ARGSUCLYASE"/>
</dbReference>
<dbReference type="CDD" id="cd01359">
    <property type="entry name" value="Argininosuccinate_lyase"/>
    <property type="match status" value="1"/>
</dbReference>
<accession>A0A6M8HRG0</accession>
<dbReference type="Pfam" id="PF00206">
    <property type="entry name" value="Lyase_1"/>
    <property type="match status" value="1"/>
</dbReference>
<evidence type="ECO:0000256" key="1">
    <source>
        <dbReference type="ARBA" id="ARBA00000985"/>
    </source>
</evidence>
<evidence type="ECO:0000256" key="5">
    <source>
        <dbReference type="ARBA" id="ARBA00022605"/>
    </source>
</evidence>
<dbReference type="NCBIfam" id="TIGR00838">
    <property type="entry name" value="argH"/>
    <property type="match status" value="1"/>
</dbReference>
<dbReference type="InterPro" id="IPR009049">
    <property type="entry name" value="Argininosuccinate_lyase"/>
</dbReference>
<dbReference type="Pfam" id="PF14698">
    <property type="entry name" value="ASL_C2"/>
    <property type="match status" value="1"/>
</dbReference>
<dbReference type="FunFam" id="1.10.40.30:FF:000001">
    <property type="entry name" value="Argininosuccinate lyase"/>
    <property type="match status" value="1"/>
</dbReference>
<comment type="subcellular location">
    <subcellularLocation>
        <location evidence="7">Cytoplasm</location>
    </subcellularLocation>
</comment>
<keyword evidence="6 7" id="KW-0456">Lyase</keyword>
<dbReference type="EC" id="4.3.2.1" evidence="3 7"/>
<evidence type="ECO:0000259" key="9">
    <source>
        <dbReference type="Pfam" id="PF14698"/>
    </source>
</evidence>
<keyword evidence="5 7" id="KW-0028">Amino-acid biosynthesis</keyword>
<dbReference type="RefSeq" id="WP_171833432.1">
    <property type="nucleotide sequence ID" value="NZ_CP053708.1"/>
</dbReference>
<dbReference type="PROSITE" id="PS00163">
    <property type="entry name" value="FUMARATE_LYASES"/>
    <property type="match status" value="1"/>
</dbReference>
<dbReference type="FunFam" id="1.20.200.10:FF:000015">
    <property type="entry name" value="argininosuccinate lyase isoform X2"/>
    <property type="match status" value="1"/>
</dbReference>
<name>A0A6M8HRG0_9PROT</name>
<evidence type="ECO:0000313" key="10">
    <source>
        <dbReference type="EMBL" id="QKE91044.1"/>
    </source>
</evidence>
<dbReference type="SUPFAM" id="SSF48557">
    <property type="entry name" value="L-aspartase-like"/>
    <property type="match status" value="1"/>
</dbReference>
<gene>
    <name evidence="7 10" type="primary">argH</name>
    <name evidence="10" type="ORF">HN018_14210</name>
</gene>
<dbReference type="EMBL" id="CP053708">
    <property type="protein sequence ID" value="QKE91044.1"/>
    <property type="molecule type" value="Genomic_DNA"/>
</dbReference>
<evidence type="ECO:0000313" key="11">
    <source>
        <dbReference type="Proteomes" id="UP000500767"/>
    </source>
</evidence>
<dbReference type="FunFam" id="1.10.275.10:FF:000002">
    <property type="entry name" value="Argininosuccinate lyase"/>
    <property type="match status" value="1"/>
</dbReference>
<keyword evidence="4 7" id="KW-0055">Arginine biosynthesis</keyword>
<reference evidence="10 11" key="1">
    <citation type="journal article" date="2014" name="World J. Microbiol. Biotechnol.">
        <title>Biodiversity and physiological characteristics of Antarctic and Arctic lichens-associated bacteria.</title>
        <authorList>
            <person name="Lee Y.M."/>
            <person name="Kim E.H."/>
            <person name="Lee H.K."/>
            <person name="Hong S.G."/>
        </authorList>
    </citation>
    <scope>NUCLEOTIDE SEQUENCE [LARGE SCALE GENOMIC DNA]</scope>
    <source>
        <strain evidence="10 11">PAMC 26569</strain>
    </source>
</reference>
<evidence type="ECO:0000256" key="4">
    <source>
        <dbReference type="ARBA" id="ARBA00022571"/>
    </source>
</evidence>
<evidence type="ECO:0000256" key="3">
    <source>
        <dbReference type="ARBA" id="ARBA00012338"/>
    </source>
</evidence>
<evidence type="ECO:0000256" key="2">
    <source>
        <dbReference type="ARBA" id="ARBA00004941"/>
    </source>
</evidence>
<feature type="domain" description="Fumarate lyase N-terminal" evidence="8">
    <location>
        <begin position="28"/>
        <end position="322"/>
    </location>
</feature>
<dbReference type="PANTHER" id="PTHR43814:SF1">
    <property type="entry name" value="ARGININOSUCCINATE LYASE"/>
    <property type="match status" value="1"/>
</dbReference>
<evidence type="ECO:0000256" key="6">
    <source>
        <dbReference type="ARBA" id="ARBA00023239"/>
    </source>
</evidence>
<dbReference type="GO" id="GO:0005829">
    <property type="term" value="C:cytosol"/>
    <property type="evidence" value="ECO:0007669"/>
    <property type="project" value="TreeGrafter"/>
</dbReference>
<dbReference type="InterPro" id="IPR000362">
    <property type="entry name" value="Fumarate_lyase_fam"/>
</dbReference>
<dbReference type="InterPro" id="IPR022761">
    <property type="entry name" value="Fumarate_lyase_N"/>
</dbReference>
<evidence type="ECO:0000259" key="8">
    <source>
        <dbReference type="Pfam" id="PF00206"/>
    </source>
</evidence>
<keyword evidence="7" id="KW-0963">Cytoplasm</keyword>
<dbReference type="AlphaFoldDB" id="A0A6M8HRG0"/>
<dbReference type="InterPro" id="IPR024083">
    <property type="entry name" value="Fumarase/histidase_N"/>
</dbReference>
<dbReference type="InterPro" id="IPR008948">
    <property type="entry name" value="L-Aspartase-like"/>
</dbReference>
<sequence length="486" mass="52303">MSLEDDGNSARPVNAGVGAKPANAQWGGRFAGGPSAIMQEINASIGFDQVLWRQDLRGSKAHARMLARAGILSGTDETAIRDGLDAIGAEIEAGTFVFETALEDIHMNIEARLSERIGEAGKRLHTARSRNDQVATDFRLWVRDAIDALDRQVASLMLSLAIRAAEHAADPMPGFTHLQTAQPVTFGHHLLAYVEMLSRDRGRLADTRRRLNECPLGSAALAGTSFPIDRALTASLLDFDRPTQNSLDAVSDRDFALEYLSALSIMAVHLSRLAEEIVTWCSAPFGFIRLSDAFTTGSSIMPQKRNPDAAELTRAKTGRIVGALMGLLTVMKGLPLAYAKDMQEDKEPVFQATDASALCLAATEGMVRDLVARTDRMRALAGSGYSTATDLADWLVRVLRLPFRTAHHVTGRLVGRAEARGVELAELSLEEMQAEEPGITAEVFAVLTVDASVASRTSEGGTAPDNVARQASAWIGRLQHPHGAAS</sequence>
<protein>
    <recommendedName>
        <fullName evidence="3 7">Argininosuccinate lyase</fullName>
        <shortName evidence="7">ASAL</shortName>
        <ecNumber evidence="3 7">4.3.2.1</ecNumber>
    </recommendedName>
    <alternativeName>
        <fullName evidence="7">Arginosuccinase</fullName>
    </alternativeName>
</protein>
<keyword evidence="11" id="KW-1185">Reference proteome</keyword>
<dbReference type="UniPathway" id="UPA00068">
    <property type="reaction ID" value="UER00114"/>
</dbReference>
<feature type="domain" description="Argininosuccinate lyase C-terminal" evidence="9">
    <location>
        <begin position="385"/>
        <end position="454"/>
    </location>
</feature>
<dbReference type="GO" id="GO:0004056">
    <property type="term" value="F:argininosuccinate lyase activity"/>
    <property type="evidence" value="ECO:0007669"/>
    <property type="project" value="UniProtKB-UniRule"/>
</dbReference>
<comment type="pathway">
    <text evidence="2 7">Amino-acid biosynthesis; L-arginine biosynthesis; L-arginine from L-ornithine and carbamoyl phosphate: step 3/3.</text>
</comment>
<comment type="catalytic activity">
    <reaction evidence="1 7">
        <text>2-(N(omega)-L-arginino)succinate = fumarate + L-arginine</text>
        <dbReference type="Rhea" id="RHEA:24020"/>
        <dbReference type="ChEBI" id="CHEBI:29806"/>
        <dbReference type="ChEBI" id="CHEBI:32682"/>
        <dbReference type="ChEBI" id="CHEBI:57472"/>
        <dbReference type="EC" id="4.3.2.1"/>
    </reaction>
</comment>
<dbReference type="Gene3D" id="1.10.40.30">
    <property type="entry name" value="Fumarase/aspartase (C-terminal domain)"/>
    <property type="match status" value="1"/>
</dbReference>
<dbReference type="GO" id="GO:0042450">
    <property type="term" value="P:L-arginine biosynthetic process via ornithine"/>
    <property type="evidence" value="ECO:0007669"/>
    <property type="project" value="UniProtKB-UniRule"/>
</dbReference>
<dbReference type="PANTHER" id="PTHR43814">
    <property type="entry name" value="ARGININOSUCCINATE LYASE"/>
    <property type="match status" value="1"/>
</dbReference>
<dbReference type="Proteomes" id="UP000500767">
    <property type="component" value="Chromosome"/>
</dbReference>